<dbReference type="Proteomes" id="UP001497453">
    <property type="component" value="Chromosome 6"/>
</dbReference>
<protein>
    <submittedName>
        <fullName evidence="1">Uncharacterized protein</fullName>
    </submittedName>
</protein>
<dbReference type="Pfam" id="PF05147">
    <property type="entry name" value="LANC_like"/>
    <property type="match status" value="1"/>
</dbReference>
<sequence length="495" mass="53629">MAESSRYIPFTPADPNDFDIRATRNATVDALDSSVRRVHRHPSSRAGVYIGSAGTILMDWVVSSLPDISMKPPSSLAFSMSISPTHSGAQTSFLETSVGPATLMLIQQLRNVHSGRGEIKSETWEPCIGLVTDALYFAINEELDALGDGCEVLYGRAGLLYALLRLRDEVGKLALSKEQLAQPVVEAILAVSADASIRSLVDDIVARGIEGAGSYAEELHSDERRLAPPLMWSWHGKRYLGGAHGVAGILQMLISAPKHLLVDHWDMIVRTISWLVDIQLPSGNWPSKAGRHMFKKVEEDERDQLIQWCHGATGTLILLSTLLRKFSSQSTSATTSSSTHRSLGVPETLVSSARKALASGGDLVYTHGLLRKGVGLCHGVAGSVFALLAVSDALSSPISPGPTPSTQGQHAVVIDQYFFYAIHLSQLALSYETLTQRGDMRVPDRPYSLYEGLAGMCCAWAEVVKRLDRVLQGQAHRNTIMGSGMPGYDDLGDLE</sequence>
<name>A0ABP1DUA4_9APHY</name>
<evidence type="ECO:0000313" key="2">
    <source>
        <dbReference type="Proteomes" id="UP001497453"/>
    </source>
</evidence>
<organism evidence="1 2">
    <name type="scientific">Somion occarium</name>
    <dbReference type="NCBI Taxonomy" id="3059160"/>
    <lineage>
        <taxon>Eukaryota</taxon>
        <taxon>Fungi</taxon>
        <taxon>Dikarya</taxon>
        <taxon>Basidiomycota</taxon>
        <taxon>Agaricomycotina</taxon>
        <taxon>Agaricomycetes</taxon>
        <taxon>Polyporales</taxon>
        <taxon>Cerrenaceae</taxon>
        <taxon>Somion</taxon>
    </lineage>
</organism>
<dbReference type="CDD" id="cd04794">
    <property type="entry name" value="euk_LANCL"/>
    <property type="match status" value="1"/>
</dbReference>
<dbReference type="PANTHER" id="PTHR12736">
    <property type="entry name" value="LANC-LIKE PROTEIN"/>
    <property type="match status" value="1"/>
</dbReference>
<dbReference type="PANTHER" id="PTHR12736:SF7">
    <property type="entry name" value="LANC-LIKE PROTEIN 3"/>
    <property type="match status" value="1"/>
</dbReference>
<dbReference type="InterPro" id="IPR007822">
    <property type="entry name" value="LANC-like"/>
</dbReference>
<dbReference type="InterPro" id="IPR012341">
    <property type="entry name" value="6hp_glycosidase-like_sf"/>
</dbReference>
<proteinExistence type="predicted"/>
<dbReference type="SUPFAM" id="SSF158745">
    <property type="entry name" value="LanC-like"/>
    <property type="match status" value="1"/>
</dbReference>
<keyword evidence="2" id="KW-1185">Reference proteome</keyword>
<dbReference type="EMBL" id="OZ037949">
    <property type="protein sequence ID" value="CAL1710767.1"/>
    <property type="molecule type" value="Genomic_DNA"/>
</dbReference>
<reference evidence="2" key="1">
    <citation type="submission" date="2024-04" db="EMBL/GenBank/DDBJ databases">
        <authorList>
            <person name="Shaw F."/>
            <person name="Minotto A."/>
        </authorList>
    </citation>
    <scope>NUCLEOTIDE SEQUENCE [LARGE SCALE GENOMIC DNA]</scope>
</reference>
<dbReference type="SMART" id="SM01260">
    <property type="entry name" value="LANC_like"/>
    <property type="match status" value="1"/>
</dbReference>
<dbReference type="Gene3D" id="1.50.10.10">
    <property type="match status" value="1"/>
</dbReference>
<accession>A0ABP1DUA4</accession>
<evidence type="ECO:0000313" key="1">
    <source>
        <dbReference type="EMBL" id="CAL1710767.1"/>
    </source>
</evidence>
<gene>
    <name evidence="1" type="ORF">GFSPODELE1_LOCUS7992</name>
</gene>
<dbReference type="PRINTS" id="PR01950">
    <property type="entry name" value="LANCSUPER"/>
</dbReference>